<comment type="caution">
    <text evidence="2">The sequence shown here is derived from an EMBL/GenBank/DDBJ whole genome shotgun (WGS) entry which is preliminary data.</text>
</comment>
<protein>
    <submittedName>
        <fullName evidence="2">Uncharacterized protein</fullName>
    </submittedName>
</protein>
<evidence type="ECO:0000313" key="2">
    <source>
        <dbReference type="EMBL" id="KAK0412361.1"/>
    </source>
</evidence>
<sequence length="123" mass="14281">MSFGPSPRMKRVSYDELESRPVDVDTENRRESDESFPFWSTQNSGDDPTAAMMIPRARPGRRMSMYERSQGSPKNSIMMLLDIRRFLLLGEREVDEQSDFKHITTKNSGFPFVLVMNVRSIQE</sequence>
<proteinExistence type="predicted"/>
<dbReference type="AlphaFoldDB" id="A0AA39HVX5"/>
<feature type="region of interest" description="Disordered" evidence="1">
    <location>
        <begin position="1"/>
        <end position="51"/>
    </location>
</feature>
<accession>A0AA39HVX5</accession>
<evidence type="ECO:0000313" key="3">
    <source>
        <dbReference type="Proteomes" id="UP001175271"/>
    </source>
</evidence>
<keyword evidence="3" id="KW-1185">Reference proteome</keyword>
<reference evidence="2" key="1">
    <citation type="submission" date="2023-06" db="EMBL/GenBank/DDBJ databases">
        <title>Genomic analysis of the entomopathogenic nematode Steinernema hermaphroditum.</title>
        <authorList>
            <person name="Schwarz E.M."/>
            <person name="Heppert J.K."/>
            <person name="Baniya A."/>
            <person name="Schwartz H.T."/>
            <person name="Tan C.-H."/>
            <person name="Antoshechkin I."/>
            <person name="Sternberg P.W."/>
            <person name="Goodrich-Blair H."/>
            <person name="Dillman A.R."/>
        </authorList>
    </citation>
    <scope>NUCLEOTIDE SEQUENCE</scope>
    <source>
        <strain evidence="2">PS9179</strain>
        <tissue evidence="2">Whole animal</tissue>
    </source>
</reference>
<name>A0AA39HVX5_9BILA</name>
<dbReference type="Proteomes" id="UP001175271">
    <property type="component" value="Unassembled WGS sequence"/>
</dbReference>
<evidence type="ECO:0000256" key="1">
    <source>
        <dbReference type="SAM" id="MobiDB-lite"/>
    </source>
</evidence>
<gene>
    <name evidence="2" type="ORF">QR680_006167</name>
</gene>
<dbReference type="EMBL" id="JAUCMV010000003">
    <property type="protein sequence ID" value="KAK0412361.1"/>
    <property type="molecule type" value="Genomic_DNA"/>
</dbReference>
<feature type="compositionally biased region" description="Basic and acidic residues" evidence="1">
    <location>
        <begin position="12"/>
        <end position="33"/>
    </location>
</feature>
<organism evidence="2 3">
    <name type="scientific">Steinernema hermaphroditum</name>
    <dbReference type="NCBI Taxonomy" id="289476"/>
    <lineage>
        <taxon>Eukaryota</taxon>
        <taxon>Metazoa</taxon>
        <taxon>Ecdysozoa</taxon>
        <taxon>Nematoda</taxon>
        <taxon>Chromadorea</taxon>
        <taxon>Rhabditida</taxon>
        <taxon>Tylenchina</taxon>
        <taxon>Panagrolaimomorpha</taxon>
        <taxon>Strongyloidoidea</taxon>
        <taxon>Steinernematidae</taxon>
        <taxon>Steinernema</taxon>
    </lineage>
</organism>